<name>A0A6H0XN27_9PEZI</name>
<dbReference type="InterPro" id="IPR036691">
    <property type="entry name" value="Endo/exonu/phosph_ase_sf"/>
</dbReference>
<dbReference type="OrthoDB" id="498125at2759"/>
<evidence type="ECO:0000313" key="1">
    <source>
        <dbReference type="EMBL" id="QIW96161.1"/>
    </source>
</evidence>
<dbReference type="Gene3D" id="3.60.10.10">
    <property type="entry name" value="Endonuclease/exonuclease/phosphatase"/>
    <property type="match status" value="1"/>
</dbReference>
<dbReference type="AlphaFoldDB" id="A0A6H0XN27"/>
<dbReference type="Proteomes" id="UP000503462">
    <property type="component" value="Chromosome 1"/>
</dbReference>
<dbReference type="EMBL" id="CP051139">
    <property type="protein sequence ID" value="QIW96161.1"/>
    <property type="molecule type" value="Genomic_DNA"/>
</dbReference>
<proteinExistence type="predicted"/>
<reference evidence="1 2" key="1">
    <citation type="journal article" date="2016" name="Sci. Rep.">
        <title>Peltaster fructicola genome reveals evolution from an invasive phytopathogen to an ectophytic parasite.</title>
        <authorList>
            <person name="Xu C."/>
            <person name="Chen H."/>
            <person name="Gleason M.L."/>
            <person name="Xu J.R."/>
            <person name="Liu H."/>
            <person name="Zhang R."/>
            <person name="Sun G."/>
        </authorList>
    </citation>
    <scope>NUCLEOTIDE SEQUENCE [LARGE SCALE GENOMIC DNA]</scope>
    <source>
        <strain evidence="1 2">LNHT1506</strain>
    </source>
</reference>
<accession>A0A6H0XN27</accession>
<dbReference type="SUPFAM" id="SSF56219">
    <property type="entry name" value="DNase I-like"/>
    <property type="match status" value="1"/>
</dbReference>
<evidence type="ECO:0008006" key="3">
    <source>
        <dbReference type="Google" id="ProtNLM"/>
    </source>
</evidence>
<keyword evidence="2" id="KW-1185">Reference proteome</keyword>
<organism evidence="1 2">
    <name type="scientific">Peltaster fructicola</name>
    <dbReference type="NCBI Taxonomy" id="286661"/>
    <lineage>
        <taxon>Eukaryota</taxon>
        <taxon>Fungi</taxon>
        <taxon>Dikarya</taxon>
        <taxon>Ascomycota</taxon>
        <taxon>Pezizomycotina</taxon>
        <taxon>Dothideomycetes</taxon>
        <taxon>Dothideomycetes incertae sedis</taxon>
        <taxon>Peltaster</taxon>
    </lineage>
</organism>
<gene>
    <name evidence="1" type="ORF">AMS68_001679</name>
</gene>
<protein>
    <recommendedName>
        <fullName evidence="3">Endonuclease/exonuclease/phosphatase domain-containing protein</fullName>
    </recommendedName>
</protein>
<evidence type="ECO:0000313" key="2">
    <source>
        <dbReference type="Proteomes" id="UP000503462"/>
    </source>
</evidence>
<sequence length="238" mass="27249">MSISPPPAKRARIVQYPEEATSIDHELSIYSWNVNGIDPLLQTTIRDFWSVPQRAAMSEQAPAPPIRRFLHRHGWPTLCFLQEVKIRPGDDSKMRAVRRAVSNFGEPDLPDYEARFCLPNRARYPRASGGRVYGVCTLIRKDYLRDIVQEVREIAWDDEGRILLVESKATRSMPKLAVFNVYLVNGTELPYRDATSGEVTGAARKRVSSDHCWRHQYRPFDSRWPSQASNPSIPARAE</sequence>